<dbReference type="EMBL" id="BAABBN010000007">
    <property type="protein sequence ID" value="GAA3930904.1"/>
    <property type="molecule type" value="Genomic_DNA"/>
</dbReference>
<dbReference type="InterPro" id="IPR002137">
    <property type="entry name" value="Beta-lactam_class-D_AS"/>
</dbReference>
<evidence type="ECO:0000256" key="7">
    <source>
        <dbReference type="RuleBase" id="RU361140"/>
    </source>
</evidence>
<dbReference type="Gene3D" id="3.40.710.10">
    <property type="entry name" value="DD-peptidase/beta-lactamase superfamily"/>
    <property type="match status" value="1"/>
</dbReference>
<feature type="signal peptide" evidence="8">
    <location>
        <begin position="1"/>
        <end position="21"/>
    </location>
</feature>
<gene>
    <name evidence="10" type="primary">blaOXA</name>
    <name evidence="10" type="ORF">GCM10022277_29540</name>
</gene>
<sequence>MNLKYCTAFIVFLCMTFPSYAQVGVTERSEWGQYFDELNAKGTIVVVDGREDVSQGITEQVLVFNDSRAKQRFSPASTFKIPHTLFALDSGVIRDEFQVFKWDGVVRGYPPHNQDQTLRSAMRHSALWVYQIVAQQIGEPKARQYLKQIGYGNEDPTTKEGTYWVDGALAISAHEQVAFLKKLYLNQLPFKTEHQRLLKDVMVVEADRNWILRAKTGWEGRYGWWVGWVEWPTGPVFFALNIDTPNRMDDLYKREAITRKVLKSIQALPSD</sequence>
<keyword evidence="11" id="KW-1185">Reference proteome</keyword>
<evidence type="ECO:0000256" key="1">
    <source>
        <dbReference type="ARBA" id="ARBA00001526"/>
    </source>
</evidence>
<dbReference type="RefSeq" id="WP_425562172.1">
    <property type="nucleotide sequence ID" value="NZ_BAABBN010000007.1"/>
</dbReference>
<feature type="domain" description="Penicillin-binding protein transpeptidase" evidence="9">
    <location>
        <begin position="44"/>
        <end position="263"/>
    </location>
</feature>
<evidence type="ECO:0000256" key="5">
    <source>
        <dbReference type="ARBA" id="ARBA00022801"/>
    </source>
</evidence>
<evidence type="ECO:0000256" key="2">
    <source>
        <dbReference type="ARBA" id="ARBA00007898"/>
    </source>
</evidence>
<comment type="caution">
    <text evidence="10">The sequence shown here is derived from an EMBL/GenBank/DDBJ whole genome shotgun (WGS) entry which is preliminary data.</text>
</comment>
<feature type="chain" id="PRO_5045238141" description="Beta-lactamase" evidence="8">
    <location>
        <begin position="22"/>
        <end position="271"/>
    </location>
</feature>
<protein>
    <recommendedName>
        <fullName evidence="3 7">Beta-lactamase</fullName>
        <ecNumber evidence="3 7">3.5.2.6</ecNumber>
    </recommendedName>
</protein>
<dbReference type="Pfam" id="PF00905">
    <property type="entry name" value="Transpeptidase"/>
    <property type="match status" value="1"/>
</dbReference>
<dbReference type="InterPro" id="IPR001460">
    <property type="entry name" value="PCN-bd_Tpept"/>
</dbReference>
<keyword evidence="5 7" id="KW-0378">Hydrolase</keyword>
<organism evidence="10 11">
    <name type="scientific">Litoribacillus peritrichatus</name>
    <dbReference type="NCBI Taxonomy" id="718191"/>
    <lineage>
        <taxon>Bacteria</taxon>
        <taxon>Pseudomonadati</taxon>
        <taxon>Pseudomonadota</taxon>
        <taxon>Gammaproteobacteria</taxon>
        <taxon>Oceanospirillales</taxon>
        <taxon>Oceanospirillaceae</taxon>
        <taxon>Litoribacillus</taxon>
    </lineage>
</organism>
<dbReference type="NCBIfam" id="NF012161">
    <property type="entry name" value="bla_class_D_main"/>
    <property type="match status" value="1"/>
</dbReference>
<dbReference type="SUPFAM" id="SSF56601">
    <property type="entry name" value="beta-lactamase/transpeptidase-like"/>
    <property type="match status" value="1"/>
</dbReference>
<keyword evidence="4 8" id="KW-0732">Signal</keyword>
<evidence type="ECO:0000256" key="8">
    <source>
        <dbReference type="SAM" id="SignalP"/>
    </source>
</evidence>
<evidence type="ECO:0000313" key="11">
    <source>
        <dbReference type="Proteomes" id="UP001501565"/>
    </source>
</evidence>
<evidence type="ECO:0000256" key="6">
    <source>
        <dbReference type="ARBA" id="ARBA00023251"/>
    </source>
</evidence>
<proteinExistence type="inferred from homology"/>
<reference evidence="11" key="1">
    <citation type="journal article" date="2019" name="Int. J. Syst. Evol. Microbiol.">
        <title>The Global Catalogue of Microorganisms (GCM) 10K type strain sequencing project: providing services to taxonomists for standard genome sequencing and annotation.</title>
        <authorList>
            <consortium name="The Broad Institute Genomics Platform"/>
            <consortium name="The Broad Institute Genome Sequencing Center for Infectious Disease"/>
            <person name="Wu L."/>
            <person name="Ma J."/>
        </authorList>
    </citation>
    <scope>NUCLEOTIDE SEQUENCE [LARGE SCALE GENOMIC DNA]</scope>
    <source>
        <strain evidence="11">JCM 17551</strain>
    </source>
</reference>
<keyword evidence="6 7" id="KW-0046">Antibiotic resistance</keyword>
<evidence type="ECO:0000256" key="4">
    <source>
        <dbReference type="ARBA" id="ARBA00022729"/>
    </source>
</evidence>
<dbReference type="InterPro" id="IPR012338">
    <property type="entry name" value="Beta-lactam/transpept-like"/>
</dbReference>
<evidence type="ECO:0000313" key="10">
    <source>
        <dbReference type="EMBL" id="GAA3930904.1"/>
    </source>
</evidence>
<comment type="similarity">
    <text evidence="2 7">Belongs to the class-D beta-lactamase family.</text>
</comment>
<evidence type="ECO:0000259" key="9">
    <source>
        <dbReference type="Pfam" id="PF00905"/>
    </source>
</evidence>
<dbReference type="PROSITE" id="PS00337">
    <property type="entry name" value="BETA_LACTAMASE_D"/>
    <property type="match status" value="1"/>
</dbReference>
<evidence type="ECO:0000256" key="3">
    <source>
        <dbReference type="ARBA" id="ARBA00012865"/>
    </source>
</evidence>
<name>A0ABP7MV33_9GAMM</name>
<dbReference type="EC" id="3.5.2.6" evidence="3 7"/>
<accession>A0ABP7MV33</accession>
<comment type="catalytic activity">
    <reaction evidence="1 7">
        <text>a beta-lactam + H2O = a substituted beta-amino acid</text>
        <dbReference type="Rhea" id="RHEA:20401"/>
        <dbReference type="ChEBI" id="CHEBI:15377"/>
        <dbReference type="ChEBI" id="CHEBI:35627"/>
        <dbReference type="ChEBI" id="CHEBI:140347"/>
        <dbReference type="EC" id="3.5.2.6"/>
    </reaction>
</comment>
<dbReference type="Proteomes" id="UP001501565">
    <property type="component" value="Unassembled WGS sequence"/>
</dbReference>